<comment type="caution">
    <text evidence="4">The sequence shown here is derived from an EMBL/GenBank/DDBJ whole genome shotgun (WGS) entry which is preliminary data.</text>
</comment>
<evidence type="ECO:0000256" key="2">
    <source>
        <dbReference type="SAM" id="Phobius"/>
    </source>
</evidence>
<accession>A0A4U0QS81</accession>
<dbReference type="Proteomes" id="UP000310016">
    <property type="component" value="Unassembled WGS sequence"/>
</dbReference>
<keyword evidence="2" id="KW-0472">Membrane</keyword>
<dbReference type="RefSeq" id="WP_136771608.1">
    <property type="nucleotide sequence ID" value="NZ_CP156074.1"/>
</dbReference>
<feature type="region of interest" description="Disordered" evidence="1">
    <location>
        <begin position="140"/>
        <end position="172"/>
    </location>
</feature>
<dbReference type="Pfam" id="PF14258">
    <property type="entry name" value="DUF4350"/>
    <property type="match status" value="1"/>
</dbReference>
<dbReference type="EMBL" id="SUMF01000001">
    <property type="protein sequence ID" value="TJZ79094.1"/>
    <property type="molecule type" value="Genomic_DNA"/>
</dbReference>
<reference evidence="4 5" key="1">
    <citation type="submission" date="2019-04" db="EMBL/GenBank/DDBJ databases">
        <title>Chitiniphilus eburnea sp. nov., a novel chitinolytic bacterium isolated from aquaculture sludge.</title>
        <authorList>
            <person name="Sheng M."/>
        </authorList>
    </citation>
    <scope>NUCLEOTIDE SEQUENCE [LARGE SCALE GENOMIC DNA]</scope>
    <source>
        <strain evidence="4 5">HX-2-15</strain>
    </source>
</reference>
<feature type="compositionally biased region" description="Acidic residues" evidence="1">
    <location>
        <begin position="140"/>
        <end position="152"/>
    </location>
</feature>
<keyword evidence="5" id="KW-1185">Reference proteome</keyword>
<feature type="transmembrane region" description="Helical" evidence="2">
    <location>
        <begin position="7"/>
        <end position="25"/>
    </location>
</feature>
<protein>
    <recommendedName>
        <fullName evidence="3">DUF4350 domain-containing protein</fullName>
    </recommendedName>
</protein>
<feature type="domain" description="DUF4350" evidence="3">
    <location>
        <begin position="46"/>
        <end position="239"/>
    </location>
</feature>
<evidence type="ECO:0000259" key="3">
    <source>
        <dbReference type="Pfam" id="PF14258"/>
    </source>
</evidence>
<proteinExistence type="predicted"/>
<gene>
    <name evidence="4" type="ORF">FAZ21_02065</name>
</gene>
<evidence type="ECO:0000313" key="5">
    <source>
        <dbReference type="Proteomes" id="UP000310016"/>
    </source>
</evidence>
<evidence type="ECO:0000256" key="1">
    <source>
        <dbReference type="SAM" id="MobiDB-lite"/>
    </source>
</evidence>
<keyword evidence="2" id="KW-0812">Transmembrane</keyword>
<dbReference type="InterPro" id="IPR025646">
    <property type="entry name" value="DUF4350"/>
</dbReference>
<evidence type="ECO:0000313" key="4">
    <source>
        <dbReference type="EMBL" id="TJZ79094.1"/>
    </source>
</evidence>
<sequence length="393" mass="43793">MSRAARWIITLLLLWGIGYLAWYGYTHFKKRVFAQVTPPGAEAVQNPLLAAERFLVRRGHRVEARPALHGVVAELGARDVLYTPRLDERLPVAEQRALRDWVRHGGVLITAVTGWDNDETAALREGIVLGPLGLTLNEEDCGCEDDEDDGAGDESATPTPTPVPLSVQPPGSRHPLRFSPGYTVLEASPKVVPAWQDNLHERLFGYRVGQGWIVVGGNDELFTNAGLGKRDHGELLWRLARLNPGRVWLVRPGVPDPWYQQVAARWPLAVGALAALVLLWLWREGTRFGPRLAEPANGRRALLEHIRATAFWTWKQHGQRRLLHAARRETLARVARRHPEWANLPVAELSGRLAALAGLPQQDIELALAREAPKQPTAFTDCVATLQILRNKL</sequence>
<keyword evidence="2" id="KW-1133">Transmembrane helix</keyword>
<name>A0A4U0QS81_9NEIS</name>
<dbReference type="OrthoDB" id="8753497at2"/>
<dbReference type="AlphaFoldDB" id="A0A4U0QS81"/>
<organism evidence="4 5">
    <name type="scientific">Chitiniphilus eburneus</name>
    <dbReference type="NCBI Taxonomy" id="2571148"/>
    <lineage>
        <taxon>Bacteria</taxon>
        <taxon>Pseudomonadati</taxon>
        <taxon>Pseudomonadota</taxon>
        <taxon>Betaproteobacteria</taxon>
        <taxon>Neisseriales</taxon>
        <taxon>Chitinibacteraceae</taxon>
        <taxon>Chitiniphilus</taxon>
    </lineage>
</organism>